<dbReference type="AlphaFoldDB" id="A0NWW1"/>
<proteinExistence type="predicted"/>
<gene>
    <name evidence="1" type="ORF">SIAM614_26538</name>
</gene>
<reference evidence="1 2" key="1">
    <citation type="submission" date="2006-05" db="EMBL/GenBank/DDBJ databases">
        <authorList>
            <person name="King G."/>
            <person name="Ferriera S."/>
            <person name="Johnson J."/>
            <person name="Kravitz S."/>
            <person name="Beeson K."/>
            <person name="Sutton G."/>
            <person name="Rogers Y.-H."/>
            <person name="Friedman R."/>
            <person name="Frazier M."/>
            <person name="Venter J.C."/>
        </authorList>
    </citation>
    <scope>NUCLEOTIDE SEQUENCE [LARGE SCALE GENOMIC DNA]</scope>
    <source>
        <strain evidence="2">ATCC 25650 / DSM 13394 / JCM 20685 / NBRC 16684 / NCIMB 2208 / IAM 12614 / B1</strain>
    </source>
</reference>
<organism evidence="1 2">
    <name type="scientific">Roseibium aggregatum (strain ATCC 25650 / DSM 13394 / JCM 20685 / NBRC 16684 / NCIMB 2208 / IAM 12614 / B1)</name>
    <name type="common">Stappia aggregata</name>
    <dbReference type="NCBI Taxonomy" id="384765"/>
    <lineage>
        <taxon>Bacteria</taxon>
        <taxon>Pseudomonadati</taxon>
        <taxon>Pseudomonadota</taxon>
        <taxon>Alphaproteobacteria</taxon>
        <taxon>Hyphomicrobiales</taxon>
        <taxon>Stappiaceae</taxon>
        <taxon>Roseibium</taxon>
    </lineage>
</organism>
<evidence type="ECO:0000313" key="1">
    <source>
        <dbReference type="EMBL" id="EAV42588.1"/>
    </source>
</evidence>
<comment type="caution">
    <text evidence="1">The sequence shown here is derived from an EMBL/GenBank/DDBJ whole genome shotgun (WGS) entry which is preliminary data.</text>
</comment>
<sequence>MGVPSVQSFATLARLFRLRLTMQKNRNSKLLAIIQKRE</sequence>
<evidence type="ECO:0000313" key="2">
    <source>
        <dbReference type="Proteomes" id="UP000004848"/>
    </source>
</evidence>
<dbReference type="Proteomes" id="UP000004848">
    <property type="component" value="Unassembled WGS sequence"/>
</dbReference>
<name>A0NWW1_ROSAI</name>
<dbReference type="EMBL" id="AAUW01000013">
    <property type="protein sequence ID" value="EAV42588.1"/>
    <property type="molecule type" value="Genomic_DNA"/>
</dbReference>
<protein>
    <submittedName>
        <fullName evidence="1">Uncharacterized protein</fullName>
    </submittedName>
</protein>
<accession>A0NWW1</accession>